<reference evidence="2" key="1">
    <citation type="submission" date="2018-12" db="EMBL/GenBank/DDBJ databases">
        <title>The complete genome of Metarhizium rileyi, a key fungal pathogen of Lepidoptera.</title>
        <authorList>
            <person name="Binneck E."/>
            <person name="Lastra C.C.L."/>
            <person name="Sosa-Gomez D.R."/>
        </authorList>
    </citation>
    <scope>NUCLEOTIDE SEQUENCE [LARGE SCALE GENOMIC DNA]</scope>
    <source>
        <strain evidence="2">Cep018-CH2</strain>
    </source>
</reference>
<accession>A0A5C6GBJ1</accession>
<proteinExistence type="predicted"/>
<dbReference type="Proteomes" id="UP000317257">
    <property type="component" value="Unassembled WGS sequence"/>
</dbReference>
<comment type="caution">
    <text evidence="1">The sequence shown here is derived from an EMBL/GenBank/DDBJ whole genome shotgun (WGS) entry which is preliminary data.</text>
</comment>
<evidence type="ECO:0000313" key="2">
    <source>
        <dbReference type="Proteomes" id="UP000317257"/>
    </source>
</evidence>
<organism evidence="1 2">
    <name type="scientific">Metarhizium rileyi (strain RCEF 4871)</name>
    <name type="common">Nomuraea rileyi</name>
    <dbReference type="NCBI Taxonomy" id="1649241"/>
    <lineage>
        <taxon>Eukaryota</taxon>
        <taxon>Fungi</taxon>
        <taxon>Dikarya</taxon>
        <taxon>Ascomycota</taxon>
        <taxon>Pezizomycotina</taxon>
        <taxon>Sordariomycetes</taxon>
        <taxon>Hypocreomycetidae</taxon>
        <taxon>Hypocreales</taxon>
        <taxon>Clavicipitaceae</taxon>
        <taxon>Metarhizium</taxon>
    </lineage>
</organism>
<gene>
    <name evidence="1" type="ORF">ED733_004880</name>
</gene>
<name>A0A5C6GBJ1_METRR</name>
<dbReference type="AlphaFoldDB" id="A0A5C6GBJ1"/>
<protein>
    <submittedName>
        <fullName evidence="1">Uncharacterized protein</fullName>
    </submittedName>
</protein>
<dbReference type="EMBL" id="SBHS01000020">
    <property type="protein sequence ID" value="TWU73223.1"/>
    <property type="molecule type" value="Genomic_DNA"/>
</dbReference>
<sequence length="183" mass="20967">MIPVQSTPLASHLYRPASVTDLHPSSSQVITKTLYVARESTSRSTFKEMPAAMGRSIYLDVVESKETDADLFKAYWKENCSDIMRGPGIWVKKGEKKKKKKLKGIWKAAEWPEPLFTVHFKGGVDAVWYLTRDARRKVFFVRRVPQDDSSEDMILNKKMKCQGGYPYVNFLEYWHATPVASAN</sequence>
<evidence type="ECO:0000313" key="1">
    <source>
        <dbReference type="EMBL" id="TWU73223.1"/>
    </source>
</evidence>